<keyword evidence="10" id="KW-1185">Reference proteome</keyword>
<keyword evidence="5 7" id="KW-1133">Transmembrane helix</keyword>
<comment type="subcellular location">
    <subcellularLocation>
        <location evidence="1">Cell membrane</location>
        <topology evidence="1">Multi-pass membrane protein</topology>
    </subcellularLocation>
</comment>
<evidence type="ECO:0000256" key="1">
    <source>
        <dbReference type="ARBA" id="ARBA00004651"/>
    </source>
</evidence>
<dbReference type="GO" id="GO:0016413">
    <property type="term" value="F:O-acetyltransferase activity"/>
    <property type="evidence" value="ECO:0007669"/>
    <property type="project" value="TreeGrafter"/>
</dbReference>
<feature type="transmembrane region" description="Helical" evidence="7">
    <location>
        <begin position="168"/>
        <end position="185"/>
    </location>
</feature>
<gene>
    <name evidence="9" type="ORF">DXD04_16295</name>
</gene>
<feature type="transmembrane region" description="Helical" evidence="7">
    <location>
        <begin position="197"/>
        <end position="217"/>
    </location>
</feature>
<evidence type="ECO:0000259" key="8">
    <source>
        <dbReference type="Pfam" id="PF01757"/>
    </source>
</evidence>
<dbReference type="Proteomes" id="UP000260862">
    <property type="component" value="Unassembled WGS sequence"/>
</dbReference>
<dbReference type="GO" id="GO:0005886">
    <property type="term" value="C:plasma membrane"/>
    <property type="evidence" value="ECO:0007669"/>
    <property type="project" value="UniProtKB-SubCell"/>
</dbReference>
<organism evidence="9 10">
    <name type="scientific">Phocaeicola plebeius</name>
    <dbReference type="NCBI Taxonomy" id="310297"/>
    <lineage>
        <taxon>Bacteria</taxon>
        <taxon>Pseudomonadati</taxon>
        <taxon>Bacteroidota</taxon>
        <taxon>Bacteroidia</taxon>
        <taxon>Bacteroidales</taxon>
        <taxon>Bacteroidaceae</taxon>
        <taxon>Phocaeicola</taxon>
    </lineage>
</organism>
<reference evidence="9 10" key="1">
    <citation type="submission" date="2018-08" db="EMBL/GenBank/DDBJ databases">
        <title>A genome reference for cultivated species of the human gut microbiota.</title>
        <authorList>
            <person name="Zou Y."/>
            <person name="Xue W."/>
            <person name="Luo G."/>
        </authorList>
    </citation>
    <scope>NUCLEOTIDE SEQUENCE [LARGE SCALE GENOMIC DNA]</scope>
    <source>
        <strain evidence="9 10">TF10-3AC</strain>
    </source>
</reference>
<protein>
    <recommendedName>
        <fullName evidence="8">Acyltransferase 3 domain-containing protein</fullName>
    </recommendedName>
</protein>
<feature type="transmembrane region" description="Helical" evidence="7">
    <location>
        <begin position="69"/>
        <end position="86"/>
    </location>
</feature>
<dbReference type="InterPro" id="IPR002656">
    <property type="entry name" value="Acyl_transf_3_dom"/>
</dbReference>
<dbReference type="PANTHER" id="PTHR40074:SF2">
    <property type="entry name" value="O-ACETYLTRANSFERASE WECH"/>
    <property type="match status" value="1"/>
</dbReference>
<feature type="transmembrane region" description="Helical" evidence="7">
    <location>
        <begin position="254"/>
        <end position="275"/>
    </location>
</feature>
<feature type="transmembrane region" description="Helical" evidence="7">
    <location>
        <begin position="37"/>
        <end position="57"/>
    </location>
</feature>
<feature type="transmembrane region" description="Helical" evidence="7">
    <location>
        <begin position="114"/>
        <end position="132"/>
    </location>
</feature>
<keyword evidence="3" id="KW-1003">Cell membrane</keyword>
<dbReference type="EMBL" id="QSQT01000055">
    <property type="protein sequence ID" value="RGK49979.1"/>
    <property type="molecule type" value="Genomic_DNA"/>
</dbReference>
<name>A0A3E4MJJ9_9BACT</name>
<feature type="transmembrane region" description="Helical" evidence="7">
    <location>
        <begin position="295"/>
        <end position="312"/>
    </location>
</feature>
<accession>A0A3E4MJJ9</accession>
<dbReference type="PANTHER" id="PTHR40074">
    <property type="entry name" value="O-ACETYLTRANSFERASE WECH"/>
    <property type="match status" value="1"/>
</dbReference>
<comment type="similarity">
    <text evidence="2">Belongs to the acyltransferase 3 family.</text>
</comment>
<dbReference type="GO" id="GO:0009246">
    <property type="term" value="P:enterobacterial common antigen biosynthetic process"/>
    <property type="evidence" value="ECO:0007669"/>
    <property type="project" value="TreeGrafter"/>
</dbReference>
<evidence type="ECO:0000313" key="9">
    <source>
        <dbReference type="EMBL" id="RGK49979.1"/>
    </source>
</evidence>
<evidence type="ECO:0000256" key="3">
    <source>
        <dbReference type="ARBA" id="ARBA00022475"/>
    </source>
</evidence>
<feature type="transmembrane region" description="Helical" evidence="7">
    <location>
        <begin position="12"/>
        <end position="31"/>
    </location>
</feature>
<dbReference type="RefSeq" id="WP_117674178.1">
    <property type="nucleotide sequence ID" value="NZ_CABOGR010000055.1"/>
</dbReference>
<evidence type="ECO:0000256" key="5">
    <source>
        <dbReference type="ARBA" id="ARBA00022989"/>
    </source>
</evidence>
<dbReference type="AlphaFoldDB" id="A0A3E4MJJ9"/>
<evidence type="ECO:0000256" key="6">
    <source>
        <dbReference type="ARBA" id="ARBA00023136"/>
    </source>
</evidence>
<feature type="transmembrane region" description="Helical" evidence="7">
    <location>
        <begin position="139"/>
        <end position="156"/>
    </location>
</feature>
<feature type="domain" description="Acyltransferase 3" evidence="8">
    <location>
        <begin position="5"/>
        <end position="309"/>
    </location>
</feature>
<evidence type="ECO:0000256" key="2">
    <source>
        <dbReference type="ARBA" id="ARBA00007400"/>
    </source>
</evidence>
<proteinExistence type="inferred from homology"/>
<sequence length="317" mass="36764">MERIYTFDFNKILACIGVITLHTAHYLPSYIFNYYSLLLSCAVPYFFMTSGYFLCTASNITLKKQLHKILKLYLLGFILYGGFYIAKNGFDSITISLKNLLLIIFWNSTPWNGTLWYIAAIISLLILKIYILNKCSNKLTIRIGIILILITSIFILMDNFNIYNISKYNFFIQGLPCFLWGQICMHNPHILMSKKYIYTFTITSIILILLNISISALNINSQVYNTNFTSLIICTTIFMYSLKVNLKNNILIHISKWGAMYTGYIYIFHMLFVSYTHGICIKLGIESLFLKSPTLFIFSFTVIFTICIYPLLTKIKF</sequence>
<keyword evidence="6 7" id="KW-0472">Membrane</keyword>
<dbReference type="Pfam" id="PF01757">
    <property type="entry name" value="Acyl_transf_3"/>
    <property type="match status" value="1"/>
</dbReference>
<comment type="caution">
    <text evidence="9">The sequence shown here is derived from an EMBL/GenBank/DDBJ whole genome shotgun (WGS) entry which is preliminary data.</text>
</comment>
<feature type="transmembrane region" description="Helical" evidence="7">
    <location>
        <begin position="223"/>
        <end position="242"/>
    </location>
</feature>
<evidence type="ECO:0000256" key="7">
    <source>
        <dbReference type="SAM" id="Phobius"/>
    </source>
</evidence>
<evidence type="ECO:0000256" key="4">
    <source>
        <dbReference type="ARBA" id="ARBA00022692"/>
    </source>
</evidence>
<keyword evidence="4 7" id="KW-0812">Transmembrane</keyword>
<evidence type="ECO:0000313" key="10">
    <source>
        <dbReference type="Proteomes" id="UP000260862"/>
    </source>
</evidence>